<evidence type="ECO:0000256" key="7">
    <source>
        <dbReference type="ARBA" id="ARBA00022692"/>
    </source>
</evidence>
<evidence type="ECO:0000256" key="3">
    <source>
        <dbReference type="ARBA" id="ARBA00012438"/>
    </source>
</evidence>
<keyword evidence="7 15" id="KW-0812">Transmembrane</keyword>
<dbReference type="GO" id="GO:0000160">
    <property type="term" value="P:phosphorelay signal transduction system"/>
    <property type="evidence" value="ECO:0007669"/>
    <property type="project" value="UniProtKB-KW"/>
</dbReference>
<keyword evidence="9" id="KW-0418">Kinase</keyword>
<dbReference type="InterPro" id="IPR003594">
    <property type="entry name" value="HATPase_dom"/>
</dbReference>
<dbReference type="PROSITE" id="PS50113">
    <property type="entry name" value="PAC"/>
    <property type="match status" value="1"/>
</dbReference>
<evidence type="ECO:0000256" key="10">
    <source>
        <dbReference type="ARBA" id="ARBA00022840"/>
    </source>
</evidence>
<dbReference type="InterPro" id="IPR033479">
    <property type="entry name" value="dCache_1"/>
</dbReference>
<dbReference type="GO" id="GO:0005524">
    <property type="term" value="F:ATP binding"/>
    <property type="evidence" value="ECO:0007669"/>
    <property type="project" value="UniProtKB-KW"/>
</dbReference>
<dbReference type="SMART" id="SM00304">
    <property type="entry name" value="HAMP"/>
    <property type="match status" value="1"/>
</dbReference>
<dbReference type="Pfam" id="PF02743">
    <property type="entry name" value="dCache_1"/>
    <property type="match status" value="1"/>
</dbReference>
<dbReference type="InterPro" id="IPR000014">
    <property type="entry name" value="PAS"/>
</dbReference>
<keyword evidence="8" id="KW-0547">Nucleotide-binding</keyword>
<evidence type="ECO:0000313" key="20">
    <source>
        <dbReference type="Proteomes" id="UP000422108"/>
    </source>
</evidence>
<protein>
    <recommendedName>
        <fullName evidence="3">histidine kinase</fullName>
        <ecNumber evidence="3">2.7.13.3</ecNumber>
    </recommendedName>
</protein>
<dbReference type="Proteomes" id="UP000422108">
    <property type="component" value="Chromosome"/>
</dbReference>
<reference evidence="19 20" key="1">
    <citation type="submission" date="2019-11" db="EMBL/GenBank/DDBJ databases">
        <title>Comparative genomics of hydrocarbon-degrading Desulfosarcina strains.</title>
        <authorList>
            <person name="Watanabe M."/>
            <person name="Kojima H."/>
            <person name="Fukui M."/>
        </authorList>
    </citation>
    <scope>NUCLEOTIDE SEQUENCE [LARGE SCALE GENOMIC DNA]</scope>
    <source>
        <strain evidence="20">oXyS1</strain>
    </source>
</reference>
<keyword evidence="5" id="KW-0597">Phosphoprotein</keyword>
<evidence type="ECO:0000259" key="18">
    <source>
        <dbReference type="PROSITE" id="PS50885"/>
    </source>
</evidence>
<dbReference type="NCBIfam" id="TIGR00229">
    <property type="entry name" value="sensory_box"/>
    <property type="match status" value="1"/>
</dbReference>
<keyword evidence="12" id="KW-0902">Two-component regulatory system</keyword>
<dbReference type="AlphaFoldDB" id="A0A5K8AI98"/>
<dbReference type="RefSeq" id="WP_155312497.1">
    <property type="nucleotide sequence ID" value="NZ_AP021879.1"/>
</dbReference>
<keyword evidence="13" id="KW-0843">Virulence</keyword>
<dbReference type="SUPFAM" id="SSF103190">
    <property type="entry name" value="Sensory domain-like"/>
    <property type="match status" value="1"/>
</dbReference>
<evidence type="ECO:0000256" key="13">
    <source>
        <dbReference type="ARBA" id="ARBA00023026"/>
    </source>
</evidence>
<dbReference type="InterPro" id="IPR011495">
    <property type="entry name" value="Sig_transdc_His_kin_sub2_dim/P"/>
</dbReference>
<evidence type="ECO:0000256" key="15">
    <source>
        <dbReference type="SAM" id="Phobius"/>
    </source>
</evidence>
<dbReference type="SMART" id="SM00091">
    <property type="entry name" value="PAS"/>
    <property type="match status" value="1"/>
</dbReference>
<dbReference type="Gene3D" id="6.10.340.10">
    <property type="match status" value="1"/>
</dbReference>
<dbReference type="SUPFAM" id="SSF55874">
    <property type="entry name" value="ATPase domain of HSP90 chaperone/DNA topoisomerase II/histidine kinase"/>
    <property type="match status" value="1"/>
</dbReference>
<evidence type="ECO:0000259" key="17">
    <source>
        <dbReference type="PROSITE" id="PS50113"/>
    </source>
</evidence>
<evidence type="ECO:0000259" key="16">
    <source>
        <dbReference type="PROSITE" id="PS50112"/>
    </source>
</evidence>
<evidence type="ECO:0000256" key="4">
    <source>
        <dbReference type="ARBA" id="ARBA00022475"/>
    </source>
</evidence>
<dbReference type="GO" id="GO:0005886">
    <property type="term" value="C:plasma membrane"/>
    <property type="evidence" value="ECO:0007669"/>
    <property type="project" value="UniProtKB-SubCell"/>
</dbReference>
<dbReference type="Gene3D" id="3.30.565.10">
    <property type="entry name" value="Histidine kinase-like ATPase, C-terminal domain"/>
    <property type="match status" value="1"/>
</dbReference>
<evidence type="ECO:0000256" key="5">
    <source>
        <dbReference type="ARBA" id="ARBA00022553"/>
    </source>
</evidence>
<keyword evidence="6" id="KW-0808">Transferase</keyword>
<evidence type="ECO:0000256" key="8">
    <source>
        <dbReference type="ARBA" id="ARBA00022741"/>
    </source>
</evidence>
<feature type="domain" description="PAC" evidence="17">
    <location>
        <begin position="521"/>
        <end position="574"/>
    </location>
</feature>
<dbReference type="Gene3D" id="3.30.450.20">
    <property type="entry name" value="PAS domain"/>
    <property type="match status" value="2"/>
</dbReference>
<dbReference type="EMBL" id="AP021879">
    <property type="protein sequence ID" value="BBO91610.1"/>
    <property type="molecule type" value="Genomic_DNA"/>
</dbReference>
<keyword evidence="14 15" id="KW-0472">Membrane</keyword>
<evidence type="ECO:0000313" key="19">
    <source>
        <dbReference type="EMBL" id="BBO91610.1"/>
    </source>
</evidence>
<dbReference type="EC" id="2.7.13.3" evidence="3"/>
<keyword evidence="20" id="KW-1185">Reference proteome</keyword>
<evidence type="ECO:0000256" key="6">
    <source>
        <dbReference type="ARBA" id="ARBA00022679"/>
    </source>
</evidence>
<dbReference type="InterPro" id="IPR029151">
    <property type="entry name" value="Sensor-like_sf"/>
</dbReference>
<dbReference type="Pfam" id="PF02518">
    <property type="entry name" value="HATPase_c"/>
    <property type="match status" value="1"/>
</dbReference>
<evidence type="ECO:0000256" key="14">
    <source>
        <dbReference type="ARBA" id="ARBA00023136"/>
    </source>
</evidence>
<evidence type="ECO:0000256" key="1">
    <source>
        <dbReference type="ARBA" id="ARBA00000085"/>
    </source>
</evidence>
<comment type="catalytic activity">
    <reaction evidence="1">
        <text>ATP + protein L-histidine = ADP + protein N-phospho-L-histidine.</text>
        <dbReference type="EC" id="2.7.13.3"/>
    </reaction>
</comment>
<dbReference type="InterPro" id="IPR001610">
    <property type="entry name" value="PAC"/>
</dbReference>
<dbReference type="PANTHER" id="PTHR41523">
    <property type="entry name" value="TWO-COMPONENT SYSTEM SENSOR PROTEIN"/>
    <property type="match status" value="1"/>
</dbReference>
<dbReference type="PROSITE" id="PS50885">
    <property type="entry name" value="HAMP"/>
    <property type="match status" value="1"/>
</dbReference>
<dbReference type="CDD" id="cd00130">
    <property type="entry name" value="PAS"/>
    <property type="match status" value="1"/>
</dbReference>
<evidence type="ECO:0000256" key="9">
    <source>
        <dbReference type="ARBA" id="ARBA00022777"/>
    </source>
</evidence>
<dbReference type="SUPFAM" id="SSF55785">
    <property type="entry name" value="PYP-like sensor domain (PAS domain)"/>
    <property type="match status" value="1"/>
</dbReference>
<dbReference type="PANTHER" id="PTHR41523:SF8">
    <property type="entry name" value="ETHYLENE RESPONSE SENSOR PROTEIN"/>
    <property type="match status" value="1"/>
</dbReference>
<dbReference type="SMART" id="SM00086">
    <property type="entry name" value="PAC"/>
    <property type="match status" value="1"/>
</dbReference>
<keyword evidence="10" id="KW-0067">ATP-binding</keyword>
<dbReference type="Pfam" id="PF08447">
    <property type="entry name" value="PAS_3"/>
    <property type="match status" value="1"/>
</dbReference>
<organism evidence="19 20">
    <name type="scientific">Desulfosarcina ovata subsp. ovata</name>
    <dbReference type="NCBI Taxonomy" id="2752305"/>
    <lineage>
        <taxon>Bacteria</taxon>
        <taxon>Pseudomonadati</taxon>
        <taxon>Thermodesulfobacteriota</taxon>
        <taxon>Desulfobacteria</taxon>
        <taxon>Desulfobacterales</taxon>
        <taxon>Desulfosarcinaceae</taxon>
        <taxon>Desulfosarcina</taxon>
    </lineage>
</organism>
<evidence type="ECO:0000256" key="11">
    <source>
        <dbReference type="ARBA" id="ARBA00022989"/>
    </source>
</evidence>
<dbReference type="InterPro" id="IPR036890">
    <property type="entry name" value="HATPase_C_sf"/>
</dbReference>
<comment type="subcellular location">
    <subcellularLocation>
        <location evidence="2">Cell membrane</location>
        <topology evidence="2">Multi-pass membrane protein</topology>
    </subcellularLocation>
</comment>
<proteinExistence type="predicted"/>
<dbReference type="Pfam" id="PF07568">
    <property type="entry name" value="HisKA_2"/>
    <property type="match status" value="1"/>
</dbReference>
<sequence length="778" mass="88763">MNDDHDPLSNKPLNRYPIQWILIAVFVLLVLFTTAVTGYVSFINGQRAVNEVSRHLRNEITSRIQDHLAAFLANAHRINQLNASMIRQLKFYDVTALEHNFWNQIKIYSSVTSIYFGNTAGGMVNAGRENPAGDLYVISTDGFKKGPFRKFAIDNLGNPTRELLAIPDFDARTRPWYTGAVKKGEAAWSDICVLFTGQGMVTTASYPVYDQQQQLLGVVAVDLFLSHINDFLGRLGIGKTGQAFIMERSGLVVAESIPQKSFDSTDTKIALKRHHALDSQNPIVRYAAKALSVRFGEHFSITDTQHLNFLIQGKRHCLQVSPIKDKYDLDWLVVVVIPEADFMDQIHYSNRITLLLIVLSMMIAMGAGLIAAYWISHPMSQLNATAQALSRGEWHTQISDNSHLLEISELTKSFYNMTTQLQQSVIRLETEIVEHNNAEKALRSSEERLELVLKGANLGLWDWNIKTGKVIFNERWAEMIGYSLDEIEPNVSCWEKLMHPDDVDSVMDRLNDHLEGRTSHYQTEHRLRTKSGEWKWIFDSGKVFTRDEKGAPVRALGMHQDITDRKHTEQRLHRALKEKEILLQEIHHRVKNNLAIISSMLNLQAKQCTDPKVRTPLIESQTRVMAMASIHETLYQTKDFSVIEFENYIRKIVLNLMSLYATDADHISIRYSIKEIHLDIDQAICCGLIVNELVTNALKYAFPDRRKGTIFLSSELMAEDEIVVSVWDDGVGIPQGLEWKTPRTLGLRLILLMVEQLKGKWEIISEQGLKTVIRWKQK</sequence>
<dbReference type="PROSITE" id="PS50112">
    <property type="entry name" value="PAS"/>
    <property type="match status" value="1"/>
</dbReference>
<dbReference type="InterPro" id="IPR000700">
    <property type="entry name" value="PAS-assoc_C"/>
</dbReference>
<dbReference type="InterPro" id="IPR003660">
    <property type="entry name" value="HAMP_dom"/>
</dbReference>
<dbReference type="CDD" id="cd12913">
    <property type="entry name" value="PDC1_MCP_like"/>
    <property type="match status" value="1"/>
</dbReference>
<gene>
    <name evidence="19" type="ORF">DSCOOX_47900</name>
</gene>
<evidence type="ECO:0000256" key="2">
    <source>
        <dbReference type="ARBA" id="ARBA00004651"/>
    </source>
</evidence>
<feature type="domain" description="PAS" evidence="16">
    <location>
        <begin position="445"/>
        <end position="517"/>
    </location>
</feature>
<dbReference type="InterPro" id="IPR035965">
    <property type="entry name" value="PAS-like_dom_sf"/>
</dbReference>
<dbReference type="SUPFAM" id="SSF158472">
    <property type="entry name" value="HAMP domain-like"/>
    <property type="match status" value="1"/>
</dbReference>
<feature type="transmembrane region" description="Helical" evidence="15">
    <location>
        <begin position="20"/>
        <end position="42"/>
    </location>
</feature>
<keyword evidence="11 15" id="KW-1133">Transmembrane helix</keyword>
<feature type="domain" description="HAMP" evidence="18">
    <location>
        <begin position="373"/>
        <end position="426"/>
    </location>
</feature>
<dbReference type="GO" id="GO:0004673">
    <property type="term" value="F:protein histidine kinase activity"/>
    <property type="evidence" value="ECO:0007669"/>
    <property type="project" value="UniProtKB-EC"/>
</dbReference>
<feature type="transmembrane region" description="Helical" evidence="15">
    <location>
        <begin position="352"/>
        <end position="375"/>
    </location>
</feature>
<keyword evidence="4" id="KW-1003">Cell membrane</keyword>
<evidence type="ECO:0000256" key="12">
    <source>
        <dbReference type="ARBA" id="ARBA00023012"/>
    </source>
</evidence>
<accession>A0A5K8AI98</accession>
<dbReference type="InterPro" id="IPR013655">
    <property type="entry name" value="PAS_fold_3"/>
</dbReference>
<name>A0A5K8AI98_9BACT</name>